<protein>
    <submittedName>
        <fullName evidence="3">Uncharacterized protein</fullName>
    </submittedName>
</protein>
<keyword evidence="4" id="KW-1185">Reference proteome</keyword>
<dbReference type="Pfam" id="PF04300">
    <property type="entry name" value="FBA"/>
    <property type="match status" value="1"/>
</dbReference>
<proteinExistence type="predicted"/>
<dbReference type="SUPFAM" id="SSF81383">
    <property type="entry name" value="F-box domain"/>
    <property type="match status" value="1"/>
</dbReference>
<dbReference type="InterPro" id="IPR001810">
    <property type="entry name" value="F-box_dom"/>
</dbReference>
<dbReference type="GO" id="GO:0019005">
    <property type="term" value="C:SCF ubiquitin ligase complex"/>
    <property type="evidence" value="ECO:0007669"/>
    <property type="project" value="TreeGrafter"/>
</dbReference>
<dbReference type="Gene3D" id="1.20.1280.50">
    <property type="match status" value="1"/>
</dbReference>
<dbReference type="Ensembl" id="ENSVKKT00000020438.1">
    <property type="protein sequence ID" value="ENSVKKP00000019948.1"/>
    <property type="gene ID" value="ENSVKKG00000013487.1"/>
</dbReference>
<organism evidence="3 4">
    <name type="scientific">Varanus komodoensis</name>
    <name type="common">Komodo dragon</name>
    <dbReference type="NCBI Taxonomy" id="61221"/>
    <lineage>
        <taxon>Eukaryota</taxon>
        <taxon>Metazoa</taxon>
        <taxon>Chordata</taxon>
        <taxon>Craniata</taxon>
        <taxon>Vertebrata</taxon>
        <taxon>Euteleostomi</taxon>
        <taxon>Lepidosauria</taxon>
        <taxon>Squamata</taxon>
        <taxon>Bifurcata</taxon>
        <taxon>Unidentata</taxon>
        <taxon>Episquamata</taxon>
        <taxon>Toxicofera</taxon>
        <taxon>Anguimorpha</taxon>
        <taxon>Paleoanguimorpha</taxon>
        <taxon>Varanoidea</taxon>
        <taxon>Varanidae</taxon>
        <taxon>Varanus</taxon>
    </lineage>
</organism>
<dbReference type="GO" id="GO:0031146">
    <property type="term" value="P:SCF-dependent proteasomal ubiquitin-dependent protein catabolic process"/>
    <property type="evidence" value="ECO:0007669"/>
    <property type="project" value="TreeGrafter"/>
</dbReference>
<dbReference type="GO" id="GO:0036503">
    <property type="term" value="P:ERAD pathway"/>
    <property type="evidence" value="ECO:0007669"/>
    <property type="project" value="TreeGrafter"/>
</dbReference>
<dbReference type="AlphaFoldDB" id="A0A8D2Q4Z4"/>
<dbReference type="SMART" id="SM01198">
    <property type="entry name" value="FBA"/>
    <property type="match status" value="1"/>
</dbReference>
<feature type="domain" description="F-box" evidence="1">
    <location>
        <begin position="1"/>
        <end position="48"/>
    </location>
</feature>
<reference evidence="3" key="2">
    <citation type="submission" date="2025-09" db="UniProtKB">
        <authorList>
            <consortium name="Ensembl"/>
        </authorList>
    </citation>
    <scope>IDENTIFICATION</scope>
</reference>
<dbReference type="OMA" id="WKVEVIA"/>
<dbReference type="SMART" id="SM00256">
    <property type="entry name" value="FBOX"/>
    <property type="match status" value="1"/>
</dbReference>
<dbReference type="PROSITE" id="PS51114">
    <property type="entry name" value="FBA"/>
    <property type="match status" value="1"/>
</dbReference>
<dbReference type="InterPro" id="IPR007397">
    <property type="entry name" value="F-box-assoc_dom"/>
</dbReference>
<accession>A0A8D2Q4Z4</accession>
<dbReference type="GO" id="GO:0061630">
    <property type="term" value="F:ubiquitin protein ligase activity"/>
    <property type="evidence" value="ECO:0007669"/>
    <property type="project" value="TreeGrafter"/>
</dbReference>
<dbReference type="InterPro" id="IPR036047">
    <property type="entry name" value="F-box-like_dom_sf"/>
</dbReference>
<dbReference type="InterPro" id="IPR039752">
    <property type="entry name" value="F-box_only"/>
</dbReference>
<evidence type="ECO:0000259" key="2">
    <source>
        <dbReference type="PROSITE" id="PS51114"/>
    </source>
</evidence>
<dbReference type="PANTHER" id="PTHR12125">
    <property type="entry name" value="F-BOX ONLY PROTEIN 6-LIKE PROTEIN"/>
    <property type="match status" value="1"/>
</dbReference>
<dbReference type="Proteomes" id="UP000694545">
    <property type="component" value="Unplaced"/>
</dbReference>
<dbReference type="GO" id="GO:0005737">
    <property type="term" value="C:cytoplasm"/>
    <property type="evidence" value="ECO:0007669"/>
    <property type="project" value="UniProtKB-ARBA"/>
</dbReference>
<evidence type="ECO:0000259" key="1">
    <source>
        <dbReference type="PROSITE" id="PS50181"/>
    </source>
</evidence>
<dbReference type="FunFam" id="1.20.1280.50:FF:000002">
    <property type="entry name" value="F-box only protein 44"/>
    <property type="match status" value="1"/>
</dbReference>
<sequence length="218" mass="25329">MANFWDLPEDILVEVLSLVPTKELICSCRLVCLQWRELVDSLLLWKLKYRHNCKDLNKGIKDAYYLFCHLEKNLIKNPCGEEGLDFWEIETPSEGEWKVEVIAGLGKTKVRTTDFLMKNSEVEYKAQHQVNKCFATYNGLCIKSQRITLKDHVEFYSTPGNEYQLTVKLLAEDFTTLKEHSFTNGYGGHRRSGKWHRVSMPGAEKWCAGRWSQPGFDQ</sequence>
<dbReference type="PANTHER" id="PTHR12125:SF12">
    <property type="entry name" value="F-BOX ONLY PROTEIN 6"/>
    <property type="match status" value="1"/>
</dbReference>
<feature type="domain" description="FBA" evidence="2">
    <location>
        <begin position="64"/>
        <end position="218"/>
    </location>
</feature>
<dbReference type="SUPFAM" id="SSF49785">
    <property type="entry name" value="Galactose-binding domain-like"/>
    <property type="match status" value="1"/>
</dbReference>
<dbReference type="Gene3D" id="2.60.120.260">
    <property type="entry name" value="Galactose-binding domain-like"/>
    <property type="match status" value="1"/>
</dbReference>
<dbReference type="GO" id="GO:0006516">
    <property type="term" value="P:glycoprotein catabolic process"/>
    <property type="evidence" value="ECO:0007669"/>
    <property type="project" value="TreeGrafter"/>
</dbReference>
<name>A0A8D2Q4Z4_VARKO</name>
<dbReference type="PROSITE" id="PS50181">
    <property type="entry name" value="FBOX"/>
    <property type="match status" value="1"/>
</dbReference>
<dbReference type="Pfam" id="PF00646">
    <property type="entry name" value="F-box"/>
    <property type="match status" value="1"/>
</dbReference>
<reference evidence="3" key="1">
    <citation type="submission" date="2025-08" db="UniProtKB">
        <authorList>
            <consortium name="Ensembl"/>
        </authorList>
    </citation>
    <scope>IDENTIFICATION</scope>
</reference>
<dbReference type="InterPro" id="IPR008979">
    <property type="entry name" value="Galactose-bd-like_sf"/>
</dbReference>
<evidence type="ECO:0000313" key="3">
    <source>
        <dbReference type="Ensembl" id="ENSVKKP00000019948.1"/>
    </source>
</evidence>
<evidence type="ECO:0000313" key="4">
    <source>
        <dbReference type="Proteomes" id="UP000694545"/>
    </source>
</evidence>